<keyword evidence="2" id="KW-1185">Reference proteome</keyword>
<dbReference type="EMBL" id="JACYNR010000068">
    <property type="protein sequence ID" value="MBD8129328.1"/>
    <property type="molecule type" value="Genomic_DNA"/>
</dbReference>
<accession>A0ACC5PXY2</accession>
<organism evidence="1 2">
    <name type="scientific">Enterobacter agglomerans</name>
    <name type="common">Erwinia herbicola</name>
    <name type="synonym">Pantoea agglomerans</name>
    <dbReference type="NCBI Taxonomy" id="549"/>
    <lineage>
        <taxon>Bacteria</taxon>
        <taxon>Pseudomonadati</taxon>
        <taxon>Pseudomonadota</taxon>
        <taxon>Gammaproteobacteria</taxon>
        <taxon>Enterobacterales</taxon>
        <taxon>Erwiniaceae</taxon>
        <taxon>Pantoea</taxon>
        <taxon>Pantoea agglomerans group</taxon>
    </lineage>
</organism>
<gene>
    <name evidence="1" type="ORF">IFT41_24860</name>
</gene>
<dbReference type="Proteomes" id="UP000610459">
    <property type="component" value="Unassembled WGS sequence"/>
</dbReference>
<evidence type="ECO:0000313" key="2">
    <source>
        <dbReference type="Proteomes" id="UP000610459"/>
    </source>
</evidence>
<sequence length="113" mass="12795">MNKLTAEKCRELLKELRHTKARGAGLTESAIGYLQALEIALPILEQQERGEWIEWKGGECPVGYHALVIIRYFDSEERETIAGQVSWNHCGDGDDIIAYRVIPEQPTNQNGEQ</sequence>
<proteinExistence type="predicted"/>
<evidence type="ECO:0000313" key="1">
    <source>
        <dbReference type="EMBL" id="MBD8129328.1"/>
    </source>
</evidence>
<protein>
    <submittedName>
        <fullName evidence="1">Uncharacterized protein</fullName>
    </submittedName>
</protein>
<reference evidence="1 2" key="1">
    <citation type="journal article" date="2020" name="FEMS Microbiol. Ecol.">
        <title>Temporal dynamics of bacterial communities during seed development and maturation.</title>
        <authorList>
            <person name="Chesneau G."/>
            <person name="Torres-Cortes G."/>
            <person name="Briand M."/>
            <person name="Darrasse A."/>
            <person name="Preveaux A."/>
            <person name="Marais C."/>
            <person name="Jacques M.A."/>
            <person name="Shade A."/>
            <person name="Barret M."/>
        </authorList>
    </citation>
    <scope>NUCLEOTIDE SEQUENCE [LARGE SCALE GENOMIC DNA]</scope>
    <source>
        <strain evidence="1 2">CFBP13709</strain>
    </source>
</reference>
<name>A0ACC5PXY2_ENTAG</name>
<comment type="caution">
    <text evidence="1">The sequence shown here is derived from an EMBL/GenBank/DDBJ whole genome shotgun (WGS) entry which is preliminary data.</text>
</comment>